<dbReference type="HAMAP" id="MF_01416">
    <property type="entry name" value="ATP_synth_delta_bact"/>
    <property type="match status" value="1"/>
</dbReference>
<comment type="function">
    <text evidence="8">F(1)F(0) ATP synthase produces ATP from ADP in the presence of a proton or sodium gradient. F-type ATPases consist of two structural domains, F(1) containing the extramembraneous catalytic core and F(0) containing the membrane proton channel, linked together by a central stalk and a peripheral stalk. During catalysis, ATP synthesis in the catalytic domain of F(1) is coupled via a rotary mechanism of the central stalk subunits to proton translocation.</text>
</comment>
<accession>A0ABW1XNA6</accession>
<sequence length="177" mass="19162">MSEMTTIARPYAKAAFAYAVENNAVENWQEMLVFAAEVSANDAIQELLTGALAADSLADLFVQVCGEQLNEAGQNFIRVLADNRRLKALPAVLALFNELKAEYDKEIDVQVTSTVELSDEQTQKIAASLEKRLARKVKLNCNVDSTLIAGLVIKAGDTVIDGSVKSTLSRLTDALQA</sequence>
<proteinExistence type="inferred from homology"/>
<dbReference type="PROSITE" id="PS00389">
    <property type="entry name" value="ATPASE_DELTA"/>
    <property type="match status" value="1"/>
</dbReference>
<gene>
    <name evidence="8 9" type="primary">atpH</name>
    <name evidence="9" type="ORF">ACFP85_16020</name>
</gene>
<dbReference type="InterPro" id="IPR026015">
    <property type="entry name" value="ATP_synth_OSCP/delta_N_sf"/>
</dbReference>
<comment type="subcellular location">
    <subcellularLocation>
        <location evidence="8">Cell membrane</location>
        <topology evidence="8">Peripheral membrane protein</topology>
    </subcellularLocation>
    <subcellularLocation>
        <location evidence="1">Membrane</location>
    </subcellularLocation>
</comment>
<keyword evidence="6 8" id="KW-0139">CF(1)</keyword>
<evidence type="ECO:0000256" key="5">
    <source>
        <dbReference type="ARBA" id="ARBA00023136"/>
    </source>
</evidence>
<evidence type="ECO:0000256" key="2">
    <source>
        <dbReference type="ARBA" id="ARBA00022448"/>
    </source>
</evidence>
<keyword evidence="10" id="KW-1185">Reference proteome</keyword>
<evidence type="ECO:0000256" key="6">
    <source>
        <dbReference type="ARBA" id="ARBA00023196"/>
    </source>
</evidence>
<keyword evidence="5 8" id="KW-0472">Membrane</keyword>
<name>A0ABW1XNA6_9ALTE</name>
<dbReference type="NCBIfam" id="NF004402">
    <property type="entry name" value="PRK05758.2-2"/>
    <property type="match status" value="1"/>
</dbReference>
<reference evidence="10" key="1">
    <citation type="journal article" date="2019" name="Int. J. Syst. Evol. Microbiol.">
        <title>The Global Catalogue of Microorganisms (GCM) 10K type strain sequencing project: providing services to taxonomists for standard genome sequencing and annotation.</title>
        <authorList>
            <consortium name="The Broad Institute Genomics Platform"/>
            <consortium name="The Broad Institute Genome Sequencing Center for Infectious Disease"/>
            <person name="Wu L."/>
            <person name="Ma J."/>
        </authorList>
    </citation>
    <scope>NUCLEOTIDE SEQUENCE [LARGE SCALE GENOMIC DNA]</scope>
    <source>
        <strain evidence="10">CGMCC 1.16031</strain>
    </source>
</reference>
<organism evidence="9 10">
    <name type="scientific">Pseudobowmanella zhangzhouensis</name>
    <dbReference type="NCBI Taxonomy" id="1537679"/>
    <lineage>
        <taxon>Bacteria</taxon>
        <taxon>Pseudomonadati</taxon>
        <taxon>Pseudomonadota</taxon>
        <taxon>Gammaproteobacteria</taxon>
        <taxon>Alteromonadales</taxon>
        <taxon>Alteromonadaceae</taxon>
    </lineage>
</organism>
<dbReference type="Pfam" id="PF00213">
    <property type="entry name" value="OSCP"/>
    <property type="match status" value="1"/>
</dbReference>
<evidence type="ECO:0000256" key="7">
    <source>
        <dbReference type="ARBA" id="ARBA00023310"/>
    </source>
</evidence>
<dbReference type="RefSeq" id="WP_131257582.1">
    <property type="nucleotide sequence ID" value="NZ_JBHSUS010000001.1"/>
</dbReference>
<keyword evidence="7 8" id="KW-0066">ATP synthesis</keyword>
<dbReference type="Proteomes" id="UP001596364">
    <property type="component" value="Unassembled WGS sequence"/>
</dbReference>
<evidence type="ECO:0000256" key="8">
    <source>
        <dbReference type="HAMAP-Rule" id="MF_01416"/>
    </source>
</evidence>
<comment type="similarity">
    <text evidence="8">Belongs to the ATPase delta chain family.</text>
</comment>
<dbReference type="InterPro" id="IPR020781">
    <property type="entry name" value="ATPase_OSCP/d_CS"/>
</dbReference>
<keyword evidence="8" id="KW-1003">Cell membrane</keyword>
<evidence type="ECO:0000256" key="3">
    <source>
        <dbReference type="ARBA" id="ARBA00022781"/>
    </source>
</evidence>
<comment type="function">
    <text evidence="8">This protein is part of the stalk that links CF(0) to CF(1). It either transmits conformational changes from CF(0) to CF(1) or is implicated in proton conduction.</text>
</comment>
<dbReference type="PANTHER" id="PTHR11910">
    <property type="entry name" value="ATP SYNTHASE DELTA CHAIN"/>
    <property type="match status" value="1"/>
</dbReference>
<dbReference type="NCBIfam" id="NF004404">
    <property type="entry name" value="PRK05758.2-5"/>
    <property type="match status" value="1"/>
</dbReference>
<dbReference type="PRINTS" id="PR00125">
    <property type="entry name" value="ATPASEDELTA"/>
</dbReference>
<evidence type="ECO:0000313" key="10">
    <source>
        <dbReference type="Proteomes" id="UP001596364"/>
    </source>
</evidence>
<dbReference type="SUPFAM" id="SSF47928">
    <property type="entry name" value="N-terminal domain of the delta subunit of the F1F0-ATP synthase"/>
    <property type="match status" value="1"/>
</dbReference>
<comment type="caution">
    <text evidence="9">The sequence shown here is derived from an EMBL/GenBank/DDBJ whole genome shotgun (WGS) entry which is preliminary data.</text>
</comment>
<evidence type="ECO:0000313" key="9">
    <source>
        <dbReference type="EMBL" id="MFC6441661.1"/>
    </source>
</evidence>
<keyword evidence="2 8" id="KW-0813">Transport</keyword>
<dbReference type="InterPro" id="IPR000711">
    <property type="entry name" value="ATPase_OSCP/dsu"/>
</dbReference>
<dbReference type="EMBL" id="JBHSUS010000001">
    <property type="protein sequence ID" value="MFC6441661.1"/>
    <property type="molecule type" value="Genomic_DNA"/>
</dbReference>
<dbReference type="NCBIfam" id="TIGR01145">
    <property type="entry name" value="ATP_synt_delta"/>
    <property type="match status" value="1"/>
</dbReference>
<keyword evidence="3 8" id="KW-0375">Hydrogen ion transport</keyword>
<keyword evidence="4 8" id="KW-0406">Ion transport</keyword>
<evidence type="ECO:0000256" key="1">
    <source>
        <dbReference type="ARBA" id="ARBA00004370"/>
    </source>
</evidence>
<dbReference type="Gene3D" id="1.10.520.20">
    <property type="entry name" value="N-terminal domain of the delta subunit of the F1F0-ATP synthase"/>
    <property type="match status" value="1"/>
</dbReference>
<protein>
    <recommendedName>
        <fullName evidence="8">ATP synthase subunit delta</fullName>
    </recommendedName>
    <alternativeName>
        <fullName evidence="8">ATP synthase F(1) sector subunit delta</fullName>
    </alternativeName>
    <alternativeName>
        <fullName evidence="8">F-type ATPase subunit delta</fullName>
        <shortName evidence="8">F-ATPase subunit delta</shortName>
    </alternativeName>
</protein>
<evidence type="ECO:0000256" key="4">
    <source>
        <dbReference type="ARBA" id="ARBA00023065"/>
    </source>
</evidence>